<gene>
    <name evidence="2" type="ORF">NMOB1V02_LOCUS5536</name>
</gene>
<dbReference type="InterPro" id="IPR006575">
    <property type="entry name" value="RWD_dom"/>
</dbReference>
<dbReference type="GO" id="GO:0009893">
    <property type="term" value="P:positive regulation of metabolic process"/>
    <property type="evidence" value="ECO:0007669"/>
    <property type="project" value="UniProtKB-ARBA"/>
</dbReference>
<evidence type="ECO:0000313" key="2">
    <source>
        <dbReference type="EMBL" id="CAD7277813.1"/>
    </source>
</evidence>
<dbReference type="AlphaFoldDB" id="A0A7R9BM11"/>
<reference evidence="2" key="1">
    <citation type="submission" date="2020-11" db="EMBL/GenBank/DDBJ databases">
        <authorList>
            <person name="Tran Van P."/>
        </authorList>
    </citation>
    <scope>NUCLEOTIDE SEQUENCE</scope>
</reference>
<accession>A0A7R9BM11</accession>
<dbReference type="Gene3D" id="3.10.110.10">
    <property type="entry name" value="Ubiquitin Conjugating Enzyme"/>
    <property type="match status" value="1"/>
</dbReference>
<keyword evidence="3" id="KW-1185">Reference proteome</keyword>
<dbReference type="EMBL" id="CAJPEX010001019">
    <property type="protein sequence ID" value="CAG0917965.1"/>
    <property type="molecule type" value="Genomic_DNA"/>
</dbReference>
<dbReference type="Pfam" id="PF16543">
    <property type="entry name" value="DFRP_C"/>
    <property type="match status" value="1"/>
</dbReference>
<dbReference type="Proteomes" id="UP000678499">
    <property type="component" value="Unassembled WGS sequence"/>
</dbReference>
<evidence type="ECO:0000259" key="1">
    <source>
        <dbReference type="PROSITE" id="PS50908"/>
    </source>
</evidence>
<dbReference type="CDD" id="cd23816">
    <property type="entry name" value="RWD_RWDD1"/>
    <property type="match status" value="1"/>
</dbReference>
<sequence>MTDYHEEQNAELEALESIFCEELQFLSREPVAEFSITLKSEHYDEEDASKGAIVALRFSFTPTYPDEPPEMTVDNLDGLIVGEDEESSLMEYLEGQAQDNLGMVMIFTLASAALEWLNQRCDQKINHREEEEKRKEQEREEEEHRRFEGTRVTVETFMKWKLAFDEEILRSKKVKKEDTSSKKLTGRELFIQDKTMNESDLKFLEEGGEGVKVDESLFENLDELDLDDLEESEDA</sequence>
<proteinExistence type="predicted"/>
<dbReference type="GO" id="GO:0010468">
    <property type="term" value="P:regulation of gene expression"/>
    <property type="evidence" value="ECO:0007669"/>
    <property type="project" value="UniProtKB-ARBA"/>
</dbReference>
<organism evidence="2">
    <name type="scientific">Notodromas monacha</name>
    <dbReference type="NCBI Taxonomy" id="399045"/>
    <lineage>
        <taxon>Eukaryota</taxon>
        <taxon>Metazoa</taxon>
        <taxon>Ecdysozoa</taxon>
        <taxon>Arthropoda</taxon>
        <taxon>Crustacea</taxon>
        <taxon>Oligostraca</taxon>
        <taxon>Ostracoda</taxon>
        <taxon>Podocopa</taxon>
        <taxon>Podocopida</taxon>
        <taxon>Cypridocopina</taxon>
        <taxon>Cypridoidea</taxon>
        <taxon>Cyprididae</taxon>
        <taxon>Notodromas</taxon>
    </lineage>
</organism>
<dbReference type="OrthoDB" id="277175at2759"/>
<dbReference type="InterPro" id="IPR032378">
    <property type="entry name" value="ZC3H15/TMA46_C"/>
</dbReference>
<dbReference type="InterPro" id="IPR016135">
    <property type="entry name" value="UBQ-conjugating_enzyme/RWD"/>
</dbReference>
<dbReference type="PANTHER" id="PTHR12292">
    <property type="entry name" value="RWD DOMAIN-CONTAINING PROTEIN"/>
    <property type="match status" value="1"/>
</dbReference>
<evidence type="ECO:0000313" key="3">
    <source>
        <dbReference type="Proteomes" id="UP000678499"/>
    </source>
</evidence>
<name>A0A7R9BM11_9CRUS</name>
<dbReference type="FunFam" id="3.10.110.10:FF:000050">
    <property type="entry name" value="eIF-2-alpha kinase GCN2"/>
    <property type="match status" value="1"/>
</dbReference>
<dbReference type="GO" id="GO:0033554">
    <property type="term" value="P:cellular response to stress"/>
    <property type="evidence" value="ECO:0007669"/>
    <property type="project" value="UniProtKB-ARBA"/>
</dbReference>
<dbReference type="SUPFAM" id="SSF54495">
    <property type="entry name" value="UBC-like"/>
    <property type="match status" value="1"/>
</dbReference>
<dbReference type="GO" id="GO:0051246">
    <property type="term" value="P:regulation of protein metabolic process"/>
    <property type="evidence" value="ECO:0007669"/>
    <property type="project" value="UniProtKB-ARBA"/>
</dbReference>
<dbReference type="EMBL" id="OA883056">
    <property type="protein sequence ID" value="CAD7277813.1"/>
    <property type="molecule type" value="Genomic_DNA"/>
</dbReference>
<dbReference type="Pfam" id="PF05773">
    <property type="entry name" value="RWD"/>
    <property type="match status" value="1"/>
</dbReference>
<dbReference type="PROSITE" id="PS50908">
    <property type="entry name" value="RWD"/>
    <property type="match status" value="1"/>
</dbReference>
<protein>
    <recommendedName>
        <fullName evidence="1">RWD domain-containing protein</fullName>
    </recommendedName>
</protein>
<dbReference type="SMART" id="SM00591">
    <property type="entry name" value="RWD"/>
    <property type="match status" value="1"/>
</dbReference>
<dbReference type="InterPro" id="IPR040213">
    <property type="entry name" value="GIR2-like"/>
</dbReference>
<feature type="domain" description="RWD" evidence="1">
    <location>
        <begin position="10"/>
        <end position="120"/>
    </location>
</feature>